<dbReference type="InterPro" id="IPR029062">
    <property type="entry name" value="Class_I_gatase-like"/>
</dbReference>
<protein>
    <submittedName>
        <fullName evidence="5">Peptidase E</fullName>
    </submittedName>
</protein>
<evidence type="ECO:0000313" key="6">
    <source>
        <dbReference type="Proteomes" id="UP000183015"/>
    </source>
</evidence>
<evidence type="ECO:0000256" key="4">
    <source>
        <dbReference type="ARBA" id="ARBA00022825"/>
    </source>
</evidence>
<keyword evidence="6" id="KW-1185">Reference proteome</keyword>
<name>A0A1H7QH47_STRJI</name>
<dbReference type="eggNOG" id="COG3340">
    <property type="taxonomic scope" value="Bacteria"/>
</dbReference>
<proteinExistence type="inferred from homology"/>
<dbReference type="EMBL" id="FOAZ01000009">
    <property type="protein sequence ID" value="SEL47078.1"/>
    <property type="molecule type" value="Genomic_DNA"/>
</dbReference>
<evidence type="ECO:0000256" key="2">
    <source>
        <dbReference type="ARBA" id="ARBA00022670"/>
    </source>
</evidence>
<evidence type="ECO:0000313" key="5">
    <source>
        <dbReference type="EMBL" id="SEL47078.1"/>
    </source>
</evidence>
<evidence type="ECO:0000256" key="1">
    <source>
        <dbReference type="ARBA" id="ARBA00006534"/>
    </source>
</evidence>
<dbReference type="CDD" id="cd03146">
    <property type="entry name" value="GAT1_Peptidase_E"/>
    <property type="match status" value="1"/>
</dbReference>
<dbReference type="AlphaFoldDB" id="A0A1H7QH47"/>
<gene>
    <name evidence="5" type="ORF">SAMN05414137_10910</name>
</gene>
<dbReference type="GO" id="GO:0008236">
    <property type="term" value="F:serine-type peptidase activity"/>
    <property type="evidence" value="ECO:0007669"/>
    <property type="project" value="UniProtKB-KW"/>
</dbReference>
<sequence length="229" mass="24353">MTVIAMGGGGFSMESTPWLDDLVLEEARRRNPRPRVAFLGTASGESENYLLRFYRAFGARAGSVQDISLFRRTGDLRSQILEQDVLYVGGGNTANMLAVWRLHGADAILAEAHARGVVLAGVSAGAMCWFEGGVTDSFGDLAVFEDGLGLLPGGLCPHYDEPGRRELFHAWAAKGPRTGHAADDGAALVFRPDAAPEAVATLPHAAAYRVTADASGTVTEERLPTRQLG</sequence>
<dbReference type="Proteomes" id="UP000183015">
    <property type="component" value="Unassembled WGS sequence"/>
</dbReference>
<comment type="similarity">
    <text evidence="1">Belongs to the peptidase S51 family.</text>
</comment>
<dbReference type="PANTHER" id="PTHR20842">
    <property type="entry name" value="PROTEASE S51 ALPHA-ASPARTYL DIPEPTIDASE"/>
    <property type="match status" value="1"/>
</dbReference>
<keyword evidence="2" id="KW-0645">Protease</keyword>
<dbReference type="PANTHER" id="PTHR20842:SF0">
    <property type="entry name" value="ALPHA-ASPARTYL DIPEPTIDASE"/>
    <property type="match status" value="1"/>
</dbReference>
<reference evidence="6" key="1">
    <citation type="submission" date="2016-10" db="EMBL/GenBank/DDBJ databases">
        <authorList>
            <person name="Varghese N."/>
        </authorList>
    </citation>
    <scope>NUCLEOTIDE SEQUENCE [LARGE SCALE GENOMIC DNA]</scope>
    <source>
        <strain evidence="6">DSM 45096 / BCRC 16803 / CGMCC 4.1857 / CIP 109030 / JCM 12277 / KCTC 19219 / NBRC 100920 / 33214</strain>
    </source>
</reference>
<dbReference type="Gene3D" id="3.40.50.880">
    <property type="match status" value="1"/>
</dbReference>
<dbReference type="SUPFAM" id="SSF52317">
    <property type="entry name" value="Class I glutamine amidotransferase-like"/>
    <property type="match status" value="1"/>
</dbReference>
<dbReference type="Pfam" id="PF03575">
    <property type="entry name" value="Peptidase_S51"/>
    <property type="match status" value="1"/>
</dbReference>
<accession>A0A1H7QH47</accession>
<dbReference type="GO" id="GO:0006508">
    <property type="term" value="P:proteolysis"/>
    <property type="evidence" value="ECO:0007669"/>
    <property type="project" value="UniProtKB-KW"/>
</dbReference>
<dbReference type="InterPro" id="IPR005320">
    <property type="entry name" value="Peptidase_S51"/>
</dbReference>
<dbReference type="STRING" id="235985.SAMN05414137_10910"/>
<organism evidence="5 6">
    <name type="scientific">Streptacidiphilus jiangxiensis</name>
    <dbReference type="NCBI Taxonomy" id="235985"/>
    <lineage>
        <taxon>Bacteria</taxon>
        <taxon>Bacillati</taxon>
        <taxon>Actinomycetota</taxon>
        <taxon>Actinomycetes</taxon>
        <taxon>Kitasatosporales</taxon>
        <taxon>Streptomycetaceae</taxon>
        <taxon>Streptacidiphilus</taxon>
    </lineage>
</organism>
<evidence type="ECO:0000256" key="3">
    <source>
        <dbReference type="ARBA" id="ARBA00022801"/>
    </source>
</evidence>
<keyword evidence="4" id="KW-0720">Serine protease</keyword>
<dbReference type="OrthoDB" id="9778515at2"/>
<keyword evidence="3" id="KW-0378">Hydrolase</keyword>